<reference evidence="1" key="2">
    <citation type="submission" date="2019-06" db="EMBL/GenBank/DDBJ databases">
        <title>Genomics analysis of Aphanomyces spp. identifies a new class of oomycete effector associated with host adaptation.</title>
        <authorList>
            <person name="Gaulin E."/>
        </authorList>
    </citation>
    <scope>NUCLEOTIDE SEQUENCE</scope>
    <source>
        <strain evidence="1">CBS 578.67</strain>
    </source>
</reference>
<reference evidence="2 3" key="1">
    <citation type="submission" date="2019-03" db="EMBL/GenBank/DDBJ databases">
        <authorList>
            <person name="Gaulin E."/>
            <person name="Dumas B."/>
        </authorList>
    </citation>
    <scope>NUCLEOTIDE SEQUENCE [LARGE SCALE GENOMIC DNA]</scope>
    <source>
        <strain evidence="2">CBS 568.67</strain>
    </source>
</reference>
<evidence type="ECO:0000313" key="3">
    <source>
        <dbReference type="Proteomes" id="UP000332933"/>
    </source>
</evidence>
<name>A0A485LVD2_9STRA</name>
<sequence>MQQLTKQTALAPANEELVRLRAENAMLRSQLLAERQTNLRLLQEQKSLQHDCALSPLDIRRLKAQLASTKKELTRTKTKVPRSGRERRLLRDYRTYMATNPSEDMVLLCAKAVCGHLKPSTFVHDLVLTQLKFFASTATFQGGACTKYPPKIMHWCETVYLAYGRRAYELLSGELKASTIGNKRAPSSWNGHLVLPSVRRLQRHFSIIRDDLHVSSDPKAPNYLSNRDLLQHVLERPPPDDELPASSVDQLAWLAALMDVYKTTAPPPDQHMQHDMEEAVAQMADMPLSAQARTSLALLPPCPIAVDMWPAACTTLQRLCEEQTNSLGL</sequence>
<organism evidence="2 3">
    <name type="scientific">Aphanomyces stellatus</name>
    <dbReference type="NCBI Taxonomy" id="120398"/>
    <lineage>
        <taxon>Eukaryota</taxon>
        <taxon>Sar</taxon>
        <taxon>Stramenopiles</taxon>
        <taxon>Oomycota</taxon>
        <taxon>Saprolegniomycetes</taxon>
        <taxon>Saprolegniales</taxon>
        <taxon>Verrucalvaceae</taxon>
        <taxon>Aphanomyces</taxon>
    </lineage>
</organism>
<dbReference type="EMBL" id="VJMH01007434">
    <property type="protein sequence ID" value="KAF0683258.1"/>
    <property type="molecule type" value="Genomic_DNA"/>
</dbReference>
<evidence type="ECO:0000313" key="2">
    <source>
        <dbReference type="EMBL" id="VFU01327.1"/>
    </source>
</evidence>
<dbReference type="Proteomes" id="UP000332933">
    <property type="component" value="Unassembled WGS sequence"/>
</dbReference>
<evidence type="ECO:0000313" key="1">
    <source>
        <dbReference type="EMBL" id="KAF0683258.1"/>
    </source>
</evidence>
<protein>
    <submittedName>
        <fullName evidence="2">Aste57867_24690 protein</fullName>
    </submittedName>
</protein>
<accession>A0A485LVD2</accession>
<dbReference type="AlphaFoldDB" id="A0A485LVD2"/>
<keyword evidence="3" id="KW-1185">Reference proteome</keyword>
<gene>
    <name evidence="2" type="primary">Aste57867_24690</name>
    <name evidence="1" type="ORF">As57867_024612</name>
    <name evidence="2" type="ORF">ASTE57867_24690</name>
</gene>
<dbReference type="EMBL" id="CAADRA010007460">
    <property type="protein sequence ID" value="VFU01327.1"/>
    <property type="molecule type" value="Genomic_DNA"/>
</dbReference>
<dbReference type="OrthoDB" id="78872at2759"/>
<proteinExistence type="predicted"/>